<evidence type="ECO:0000313" key="4">
    <source>
        <dbReference type="Proteomes" id="UP000000263"/>
    </source>
</evidence>
<feature type="compositionally biased region" description="Low complexity" evidence="1">
    <location>
        <begin position="144"/>
        <end position="159"/>
    </location>
</feature>
<feature type="transmembrane region" description="Helical" evidence="2">
    <location>
        <begin position="101"/>
        <end position="123"/>
    </location>
</feature>
<reference evidence="3 4" key="1">
    <citation type="submission" date="2007-08" db="EMBL/GenBank/DDBJ databases">
        <title>Complete sequence of Roseiflexus castenholzii DSM 13941.</title>
        <authorList>
            <consortium name="US DOE Joint Genome Institute"/>
            <person name="Copeland A."/>
            <person name="Lucas S."/>
            <person name="Lapidus A."/>
            <person name="Barry K."/>
            <person name="Glavina del Rio T."/>
            <person name="Dalin E."/>
            <person name="Tice H."/>
            <person name="Pitluck S."/>
            <person name="Thompson L.S."/>
            <person name="Brettin T."/>
            <person name="Bruce D."/>
            <person name="Detter J.C."/>
            <person name="Han C."/>
            <person name="Tapia R."/>
            <person name="Schmutz J."/>
            <person name="Larimer F."/>
            <person name="Land M."/>
            <person name="Hauser L."/>
            <person name="Kyrpides N."/>
            <person name="Mikhailova N."/>
            <person name="Bryant D.A."/>
            <person name="Hanada S."/>
            <person name="Tsukatani Y."/>
            <person name="Richardson P."/>
        </authorList>
    </citation>
    <scope>NUCLEOTIDE SEQUENCE [LARGE SCALE GENOMIC DNA]</scope>
    <source>
        <strain evidence="4">DSM 13941 / HLO8</strain>
    </source>
</reference>
<dbReference type="KEGG" id="rca:Rcas_1956"/>
<keyword evidence="2" id="KW-0472">Membrane</keyword>
<protein>
    <submittedName>
        <fullName evidence="3">Uncharacterized protein</fullName>
    </submittedName>
</protein>
<evidence type="ECO:0000256" key="2">
    <source>
        <dbReference type="SAM" id="Phobius"/>
    </source>
</evidence>
<proteinExistence type="predicted"/>
<dbReference type="Proteomes" id="UP000000263">
    <property type="component" value="Chromosome"/>
</dbReference>
<feature type="transmembrane region" description="Helical" evidence="2">
    <location>
        <begin position="29"/>
        <end position="51"/>
    </location>
</feature>
<dbReference type="EMBL" id="CP000804">
    <property type="protein sequence ID" value="ABU58045.1"/>
    <property type="molecule type" value="Genomic_DNA"/>
</dbReference>
<feature type="transmembrane region" description="Helical" evidence="2">
    <location>
        <begin position="71"/>
        <end position="89"/>
    </location>
</feature>
<gene>
    <name evidence="3" type="ordered locus">Rcas_1956</name>
</gene>
<keyword evidence="2" id="KW-1133">Transmembrane helix</keyword>
<dbReference type="HOGENOM" id="CLU_1766641_0_0_0"/>
<dbReference type="RefSeq" id="WP_012120469.1">
    <property type="nucleotide sequence ID" value="NC_009767.1"/>
</dbReference>
<dbReference type="eggNOG" id="ENOG5030SIT">
    <property type="taxonomic scope" value="Bacteria"/>
</dbReference>
<evidence type="ECO:0000313" key="3">
    <source>
        <dbReference type="EMBL" id="ABU58045.1"/>
    </source>
</evidence>
<evidence type="ECO:0000256" key="1">
    <source>
        <dbReference type="SAM" id="MobiDB-lite"/>
    </source>
</evidence>
<sequence length="159" mass="16407">MSRTDWKILFALTAAGAFAAWQIIGWFDTFLAPGAGGVWLTLTVLLGGVAVRLRQRHEGASCAVRPRLRPLQVSCFGAIALGVQLLNAAETGTLLAALPFLAAPWLPAACILGGVVGLAVLSFGSDCRNAAYSGELSEDHERGTASSATPSSGAPRSGQ</sequence>
<accession>A7NKM5</accession>
<feature type="region of interest" description="Disordered" evidence="1">
    <location>
        <begin position="135"/>
        <end position="159"/>
    </location>
</feature>
<dbReference type="AlphaFoldDB" id="A7NKM5"/>
<dbReference type="OrthoDB" id="166467at2"/>
<name>A7NKM5_ROSCS</name>
<organism evidence="3 4">
    <name type="scientific">Roseiflexus castenholzii (strain DSM 13941 / HLO8)</name>
    <dbReference type="NCBI Taxonomy" id="383372"/>
    <lineage>
        <taxon>Bacteria</taxon>
        <taxon>Bacillati</taxon>
        <taxon>Chloroflexota</taxon>
        <taxon>Chloroflexia</taxon>
        <taxon>Chloroflexales</taxon>
        <taxon>Roseiflexineae</taxon>
        <taxon>Roseiflexaceae</taxon>
        <taxon>Roseiflexus</taxon>
    </lineage>
</organism>
<keyword evidence="2" id="KW-0812">Transmembrane</keyword>
<dbReference type="STRING" id="383372.Rcas_1956"/>
<keyword evidence="4" id="KW-1185">Reference proteome</keyword>